<dbReference type="GO" id="GO:0009401">
    <property type="term" value="P:phosphoenolpyruvate-dependent sugar phosphotransferase system"/>
    <property type="evidence" value="ECO:0007669"/>
    <property type="project" value="UniProtKB-KW"/>
</dbReference>
<dbReference type="PANTHER" id="PTHR32502:SF28">
    <property type="entry name" value="PHOSPHOTRANSFERASE SYSTEM SUGAR-SPECIFIC EIIC COMPONENT"/>
    <property type="match status" value="1"/>
</dbReference>
<keyword evidence="7 9" id="KW-1133">Transmembrane helix</keyword>
<gene>
    <name evidence="10" type="ORF">HCR03_09840</name>
</gene>
<keyword evidence="8 9" id="KW-0472">Membrane</keyword>
<dbReference type="PROSITE" id="PS51106">
    <property type="entry name" value="PTS_EIIC_TYPE_4"/>
    <property type="match status" value="1"/>
</dbReference>
<reference evidence="10 11" key="1">
    <citation type="submission" date="2020-08" db="EMBL/GenBank/DDBJ databases">
        <title>The isolate Caproiciproducens sp. 7D4C2 produces n-caproate at mildly acidic conditions from hexoses: genome and rBOX comparison with related strains and chain-elongating bacteria.</title>
        <authorList>
            <person name="Esquivel-Elizondo S."/>
            <person name="Bagci C."/>
            <person name="Temovska M."/>
            <person name="Jeon B.S."/>
            <person name="Bessarab I."/>
            <person name="Williams R.B.H."/>
            <person name="Huson D.H."/>
            <person name="Angenent L.T."/>
        </authorList>
    </citation>
    <scope>NUCLEOTIDE SEQUENCE [LARGE SCALE GENOMIC DNA]</scope>
    <source>
        <strain evidence="10 11">7D4C2</strain>
    </source>
</reference>
<evidence type="ECO:0000256" key="1">
    <source>
        <dbReference type="ARBA" id="ARBA00004651"/>
    </source>
</evidence>
<evidence type="ECO:0000256" key="6">
    <source>
        <dbReference type="ARBA" id="ARBA00022692"/>
    </source>
</evidence>
<evidence type="ECO:0000313" key="10">
    <source>
        <dbReference type="EMBL" id="QNK39097.1"/>
    </source>
</evidence>
<evidence type="ECO:0000256" key="8">
    <source>
        <dbReference type="ARBA" id="ARBA00023136"/>
    </source>
</evidence>
<feature type="transmembrane region" description="Helical" evidence="9">
    <location>
        <begin position="211"/>
        <end position="242"/>
    </location>
</feature>
<dbReference type="RefSeq" id="WP_187034132.1">
    <property type="nucleotide sequence ID" value="NZ_CP060286.1"/>
</dbReference>
<keyword evidence="4 10" id="KW-0762">Sugar transport</keyword>
<name>A0A7G8T656_9FIRM</name>
<organism evidence="10 11">
    <name type="scientific">Caproicibacter fermentans</name>
    <dbReference type="NCBI Taxonomy" id="2576756"/>
    <lineage>
        <taxon>Bacteria</taxon>
        <taxon>Bacillati</taxon>
        <taxon>Bacillota</taxon>
        <taxon>Clostridia</taxon>
        <taxon>Eubacteriales</taxon>
        <taxon>Acutalibacteraceae</taxon>
        <taxon>Caproicibacter</taxon>
    </lineage>
</organism>
<evidence type="ECO:0000256" key="7">
    <source>
        <dbReference type="ARBA" id="ARBA00022989"/>
    </source>
</evidence>
<evidence type="ECO:0000256" key="5">
    <source>
        <dbReference type="ARBA" id="ARBA00022683"/>
    </source>
</evidence>
<dbReference type="InterPro" id="IPR050303">
    <property type="entry name" value="GatZ_KbaZ_carbometab"/>
</dbReference>
<feature type="transmembrane region" description="Helical" evidence="9">
    <location>
        <begin position="185"/>
        <end position="204"/>
    </location>
</feature>
<dbReference type="GO" id="GO:0005886">
    <property type="term" value="C:plasma membrane"/>
    <property type="evidence" value="ECO:0007669"/>
    <property type="project" value="UniProtKB-SubCell"/>
</dbReference>
<dbReference type="InterPro" id="IPR004700">
    <property type="entry name" value="PTS_IIC_man"/>
</dbReference>
<dbReference type="Proteomes" id="UP000515909">
    <property type="component" value="Chromosome"/>
</dbReference>
<dbReference type="EMBL" id="CP060286">
    <property type="protein sequence ID" value="QNK39097.1"/>
    <property type="molecule type" value="Genomic_DNA"/>
</dbReference>
<protein>
    <submittedName>
        <fullName evidence="10">PTS sugar transporter subunit IIC</fullName>
    </submittedName>
</protein>
<dbReference type="Pfam" id="PF03609">
    <property type="entry name" value="EII-Sor"/>
    <property type="match status" value="1"/>
</dbReference>
<dbReference type="PANTHER" id="PTHR32502">
    <property type="entry name" value="N-ACETYLGALACTOSAMINE PERMEASE II COMPONENT-RELATED"/>
    <property type="match status" value="1"/>
</dbReference>
<evidence type="ECO:0000256" key="3">
    <source>
        <dbReference type="ARBA" id="ARBA00022475"/>
    </source>
</evidence>
<keyword evidence="6 9" id="KW-0812">Transmembrane</keyword>
<feature type="transmembrane region" description="Helical" evidence="9">
    <location>
        <begin position="143"/>
        <end position="165"/>
    </location>
</feature>
<dbReference type="KEGG" id="cfem:HCR03_09840"/>
<sequence>MFNPLQIVVITLLVAVLTWQKYNLQMFMYAVVVFVGLISGLVMGDVQTGLLIGGEMCLMSLGIGGYGGSSVPDYMLGAIAGTVFAIGMGQHGSAALTTALAIGVPVAALGVQLDVVGKMTGSFFIHKAMACSDNQDWKGMGKWVWLSQIPFCLLCALPVLLLMTVGSTYVKGAVTNFPAWLSHGLSVASGMLPALGFAILLKYLPVKKYGYFMLFGFVLAAYLKLGILAIALLGGVFCAFIFQTMEENSKRAAAVATSGGDNEDE</sequence>
<keyword evidence="3" id="KW-1003">Cell membrane</keyword>
<evidence type="ECO:0000256" key="2">
    <source>
        <dbReference type="ARBA" id="ARBA00022448"/>
    </source>
</evidence>
<evidence type="ECO:0000256" key="4">
    <source>
        <dbReference type="ARBA" id="ARBA00022597"/>
    </source>
</evidence>
<accession>A0A7G8T656</accession>
<evidence type="ECO:0000313" key="11">
    <source>
        <dbReference type="Proteomes" id="UP000515909"/>
    </source>
</evidence>
<keyword evidence="5" id="KW-0598">Phosphotransferase system</keyword>
<keyword evidence="2" id="KW-0813">Transport</keyword>
<proteinExistence type="predicted"/>
<dbReference type="AlphaFoldDB" id="A0A7G8T656"/>
<evidence type="ECO:0000256" key="9">
    <source>
        <dbReference type="SAM" id="Phobius"/>
    </source>
</evidence>
<feature type="transmembrane region" description="Helical" evidence="9">
    <location>
        <begin position="28"/>
        <end position="52"/>
    </location>
</feature>
<comment type="subcellular location">
    <subcellularLocation>
        <location evidence="1">Cell membrane</location>
        <topology evidence="1">Multi-pass membrane protein</topology>
    </subcellularLocation>
</comment>